<organism evidence="1 2">
    <name type="scientific">Marchantia polymorpha subsp. ruderalis</name>
    <dbReference type="NCBI Taxonomy" id="1480154"/>
    <lineage>
        <taxon>Eukaryota</taxon>
        <taxon>Viridiplantae</taxon>
        <taxon>Streptophyta</taxon>
        <taxon>Embryophyta</taxon>
        <taxon>Marchantiophyta</taxon>
        <taxon>Marchantiopsida</taxon>
        <taxon>Marchantiidae</taxon>
        <taxon>Marchantiales</taxon>
        <taxon>Marchantiaceae</taxon>
        <taxon>Marchantia</taxon>
    </lineage>
</organism>
<evidence type="ECO:0000313" key="2">
    <source>
        <dbReference type="Proteomes" id="UP000077202"/>
    </source>
</evidence>
<proteinExistence type="predicted"/>
<name>A0A176W1T7_MARPO</name>
<sequence>MGRSDAIRLTALEVPEEWDDDDTPKLDGYQGNPENWQIWDWAKVMGFCAGEDVDLTFDSEIVKGGGAVDCRKAEEVPAADSCAG</sequence>
<dbReference type="AlphaFoldDB" id="A0A176W1T7"/>
<comment type="caution">
    <text evidence="1">The sequence shown here is derived from an EMBL/GenBank/DDBJ whole genome shotgun (WGS) entry which is preliminary data.</text>
</comment>
<dbReference type="EMBL" id="LVLJ01002010">
    <property type="protein sequence ID" value="OAE26989.1"/>
    <property type="molecule type" value="Genomic_DNA"/>
</dbReference>
<dbReference type="Proteomes" id="UP000077202">
    <property type="component" value="Unassembled WGS sequence"/>
</dbReference>
<keyword evidence="2" id="KW-1185">Reference proteome</keyword>
<gene>
    <name evidence="1" type="ORF">AXG93_738s1000</name>
</gene>
<reference evidence="1" key="1">
    <citation type="submission" date="2016-03" db="EMBL/GenBank/DDBJ databases">
        <title>Mechanisms controlling the formation of the plant cell surface in tip-growing cells are functionally conserved among land plants.</title>
        <authorList>
            <person name="Honkanen S."/>
            <person name="Jones V.A."/>
            <person name="Morieri G."/>
            <person name="Champion C."/>
            <person name="Hetherington A.J."/>
            <person name="Kelly S."/>
            <person name="Saint-Marcoux D."/>
            <person name="Proust H."/>
            <person name="Prescott H."/>
            <person name="Dolan L."/>
        </authorList>
    </citation>
    <scope>NUCLEOTIDE SEQUENCE [LARGE SCALE GENOMIC DNA]</scope>
    <source>
        <tissue evidence="1">Whole gametophyte</tissue>
    </source>
</reference>
<protein>
    <submittedName>
        <fullName evidence="1">Uncharacterized protein</fullName>
    </submittedName>
</protein>
<evidence type="ECO:0000313" key="1">
    <source>
        <dbReference type="EMBL" id="OAE26989.1"/>
    </source>
</evidence>
<accession>A0A176W1T7</accession>